<evidence type="ECO:0000256" key="7">
    <source>
        <dbReference type="ARBA" id="ARBA00022840"/>
    </source>
</evidence>
<dbReference type="GO" id="GO:0033202">
    <property type="term" value="C:DNA helicase complex"/>
    <property type="evidence" value="ECO:0007669"/>
    <property type="project" value="TreeGrafter"/>
</dbReference>
<evidence type="ECO:0000256" key="8">
    <source>
        <dbReference type="ARBA" id="ARBA00023125"/>
    </source>
</evidence>
<evidence type="ECO:0000256" key="13">
    <source>
        <dbReference type="ARBA" id="ARBA00034923"/>
    </source>
</evidence>
<dbReference type="OrthoDB" id="9810135at2"/>
<evidence type="ECO:0000256" key="12">
    <source>
        <dbReference type="ARBA" id="ARBA00034808"/>
    </source>
</evidence>
<dbReference type="KEGG" id="pht:BLM14_18700"/>
<dbReference type="GO" id="GO:0000725">
    <property type="term" value="P:recombinational repair"/>
    <property type="evidence" value="ECO:0007669"/>
    <property type="project" value="TreeGrafter"/>
</dbReference>
<reference evidence="19" key="1">
    <citation type="journal article" date="2017" name="Int J Environ Stud">
        <title>Does the Miocene-Pliocene relict legume Oxytropis triphylla form nitrogen-fixing nodules with a combination of bacterial strains?</title>
        <authorList>
            <person name="Safronova V."/>
            <person name="Belimov A."/>
            <person name="Sazanova A."/>
            <person name="Kuznetsova I."/>
            <person name="Popova J."/>
            <person name="Andronov E."/>
            <person name="Verkhozina A."/>
            <person name="Tikhonovich I."/>
        </authorList>
    </citation>
    <scope>NUCLEOTIDE SEQUENCE [LARGE SCALE GENOMIC DNA]</scope>
    <source>
        <strain evidence="19">Tri-38</strain>
    </source>
</reference>
<evidence type="ECO:0000256" key="14">
    <source>
        <dbReference type="ARBA" id="ARBA00048988"/>
    </source>
</evidence>
<organism evidence="18 19">
    <name type="scientific">Phyllobacterium zundukense</name>
    <dbReference type="NCBI Taxonomy" id="1867719"/>
    <lineage>
        <taxon>Bacteria</taxon>
        <taxon>Pseudomonadati</taxon>
        <taxon>Pseudomonadota</taxon>
        <taxon>Alphaproteobacteria</taxon>
        <taxon>Hyphomicrobiales</taxon>
        <taxon>Phyllobacteriaceae</taxon>
        <taxon>Phyllobacterium</taxon>
    </lineage>
</organism>
<sequence length="1167" mass="128994">MKKPRIIPFETIANQNKAADPRDSVWVSANAGSGKTHVLTERVIRLLLDGTDPSKILCLTYTKAAAAVMQNRVFARLSEWATTDEVTLTQTIQQIDGRPPDLARLAQARRLFARALETPGGLKIQTIHAFCEAILHQFPLEANIAGHFELMDDMMQVALVGEARRQLLQSARLDSNAELAAAFADVLDAAGEFGLQGLLDEAVNKRHDLTQFIDDIGHDELRRQTFYAHFGFTGAETEDSILSTLWPVREFDSAILGEILDIPRSATRAQEFALTLRFAKVNGQLDQREEALRAAFLKAGGEPKSGSFISSKAVIDRVPDFIDRYDRAAQRVFDGLDRLKQLRLVRLTLSALVLVDDLIGRYQQMKKAHGLLDFDDLIVRTVKLLARQDAGPWVQYKLDKGIDHILVDEAQDTSPNQWNVIRLLSEEFFAGKTARDIRRTLFAVGDEKQSIYSFQGAVPEDFAEHGKATERKTRQSELSFARVNLNFSFRSSPDVLSAVDRVFARPEANRGFGADHGATVHTAIRDHDPGEVQIWEMLNPETAPQEEDWRTPVDSLPAPPVRLAEQIARTIDLWLKNGEILDGQGRRLEARDIMVLVRKRDQFMPALSRELKKRHVPVAGADRLKLTDHIAVKDLMALGRFMLLSSDDLSLAALLKSPLFKLGDDQLFALAYGRAENETLYQRLIACSEDDLILHGIAQRLQEWRNRADTVPVFEFYANILGPGGARRDLLARLGHEAGDVIDEFQNYAVATEKTGLPGLQAFLETLDAAAPEIKRELDQSRNEVRIMTVHASKGLEAAVVFLVDSGSAASAGGRTPNLLSFDLREKDGWQGKGFLFVPSKAYATAFTGNIVDNLKIRAEEEYRRLLYVGMTRAEDRLIVCGYRGARQAPGTWHDLVGAALGEVSEPFEHPIEGVAAKRYRVTERVSATIAEPDTAVEINAAPFPASYRKPMPREAGLPRPLAPSGVSVLIEPEDETPLVTGSPVLVTDHGDPSFAIRRGTVIHALLQTLPNLPADQRLAAAEQYLSRAAFDWKPDEAERALQSVFNVMDDPGFAPVFAAGSLAEVAIMGTLHLRGKDHAVSGVIDRLAVNESSVLIVDYKTNRPAPRTLADVPAAYVAQLALYRQLLGPLYPGKTVEAALLFTEGPYLIDIPVNEMHGALARLTAS</sequence>
<keyword evidence="1" id="KW-0540">Nuclease</keyword>
<evidence type="ECO:0000256" key="2">
    <source>
        <dbReference type="ARBA" id="ARBA00022741"/>
    </source>
</evidence>
<evidence type="ECO:0000313" key="19">
    <source>
        <dbReference type="Proteomes" id="UP000232163"/>
    </source>
</evidence>
<dbReference type="Pfam" id="PF00580">
    <property type="entry name" value="UvrD-helicase"/>
    <property type="match status" value="1"/>
</dbReference>
<evidence type="ECO:0000256" key="3">
    <source>
        <dbReference type="ARBA" id="ARBA00022763"/>
    </source>
</evidence>
<evidence type="ECO:0000256" key="5">
    <source>
        <dbReference type="ARBA" id="ARBA00022806"/>
    </source>
</evidence>
<dbReference type="Proteomes" id="UP000232163">
    <property type="component" value="Unassembled WGS sequence"/>
</dbReference>
<evidence type="ECO:0000256" key="4">
    <source>
        <dbReference type="ARBA" id="ARBA00022801"/>
    </source>
</evidence>
<evidence type="ECO:0000256" key="11">
    <source>
        <dbReference type="ARBA" id="ARBA00034617"/>
    </source>
</evidence>
<dbReference type="NCBIfam" id="TIGR02784">
    <property type="entry name" value="addA_alphas"/>
    <property type="match status" value="1"/>
</dbReference>
<dbReference type="Gene3D" id="3.30.160.800">
    <property type="match status" value="1"/>
</dbReference>
<keyword evidence="19" id="KW-1185">Reference proteome</keyword>
<evidence type="ECO:0000313" key="18">
    <source>
        <dbReference type="EMBL" id="PIO43835.1"/>
    </source>
</evidence>
<keyword evidence="6" id="KW-0269">Exonuclease</keyword>
<dbReference type="PROSITE" id="PS51198">
    <property type="entry name" value="UVRD_HELICASE_ATP_BIND"/>
    <property type="match status" value="1"/>
</dbReference>
<dbReference type="GO" id="GO:0005524">
    <property type="term" value="F:ATP binding"/>
    <property type="evidence" value="ECO:0007669"/>
    <property type="project" value="UniProtKB-UniRule"/>
</dbReference>
<dbReference type="Gene3D" id="3.40.50.300">
    <property type="entry name" value="P-loop containing nucleotide triphosphate hydrolases"/>
    <property type="match status" value="3"/>
</dbReference>
<dbReference type="EC" id="5.6.2.4" evidence="12"/>
<feature type="domain" description="UvrD-like helicase ATP-binding" evidence="16">
    <location>
        <begin position="8"/>
        <end position="492"/>
    </location>
</feature>
<evidence type="ECO:0000256" key="10">
    <source>
        <dbReference type="ARBA" id="ARBA00023235"/>
    </source>
</evidence>
<feature type="binding site" evidence="15">
    <location>
        <begin position="29"/>
        <end position="36"/>
    </location>
    <ligand>
        <name>ATP</name>
        <dbReference type="ChEBI" id="CHEBI:30616"/>
    </ligand>
</feature>
<evidence type="ECO:0000256" key="9">
    <source>
        <dbReference type="ARBA" id="ARBA00023204"/>
    </source>
</evidence>
<dbReference type="InterPro" id="IPR038726">
    <property type="entry name" value="PDDEXK_AddAB-type"/>
</dbReference>
<keyword evidence="5 15" id="KW-0347">Helicase</keyword>
<dbReference type="Pfam" id="PF12705">
    <property type="entry name" value="PDDEXK_1"/>
    <property type="match status" value="1"/>
</dbReference>
<gene>
    <name evidence="18" type="ORF">B5P45_14695</name>
</gene>
<dbReference type="EMBL" id="MZMT01000035">
    <property type="protein sequence ID" value="PIO43835.1"/>
    <property type="molecule type" value="Genomic_DNA"/>
</dbReference>
<keyword evidence="7 15" id="KW-0067">ATP-binding</keyword>
<keyword evidence="8" id="KW-0238">DNA-binding</keyword>
<dbReference type="InterPro" id="IPR014151">
    <property type="entry name" value="DNA_helicase_AddA"/>
</dbReference>
<dbReference type="PROSITE" id="PS51217">
    <property type="entry name" value="UVRD_HELICASE_CTER"/>
    <property type="match status" value="1"/>
</dbReference>
<dbReference type="GO" id="GO:0043138">
    <property type="term" value="F:3'-5' DNA helicase activity"/>
    <property type="evidence" value="ECO:0007669"/>
    <property type="project" value="UniProtKB-EC"/>
</dbReference>
<keyword evidence="9" id="KW-0234">DNA repair</keyword>
<dbReference type="InterPro" id="IPR000212">
    <property type="entry name" value="DNA_helicase_UvrD/REP"/>
</dbReference>
<evidence type="ECO:0000256" key="15">
    <source>
        <dbReference type="PROSITE-ProRule" id="PRU00560"/>
    </source>
</evidence>
<keyword evidence="4 15" id="KW-0378">Hydrolase</keyword>
<dbReference type="InterPro" id="IPR014017">
    <property type="entry name" value="DNA_helicase_UvrD-like_C"/>
</dbReference>
<evidence type="ECO:0000259" key="16">
    <source>
        <dbReference type="PROSITE" id="PS51198"/>
    </source>
</evidence>
<evidence type="ECO:0000256" key="6">
    <source>
        <dbReference type="ARBA" id="ARBA00022839"/>
    </source>
</evidence>
<protein>
    <recommendedName>
        <fullName evidence="12">DNA 3'-5' helicase</fullName>
        <ecNumber evidence="12">5.6.2.4</ecNumber>
    </recommendedName>
    <alternativeName>
        <fullName evidence="13">DNA 3'-5' helicase II</fullName>
    </alternativeName>
</protein>
<dbReference type="GO" id="GO:0005829">
    <property type="term" value="C:cytosol"/>
    <property type="evidence" value="ECO:0007669"/>
    <property type="project" value="TreeGrafter"/>
</dbReference>
<dbReference type="SUPFAM" id="SSF52540">
    <property type="entry name" value="P-loop containing nucleoside triphosphate hydrolases"/>
    <property type="match status" value="1"/>
</dbReference>
<dbReference type="AlphaFoldDB" id="A0A2N9VWG7"/>
<accession>A0A2N9VWG7</accession>
<dbReference type="Gene3D" id="3.90.320.10">
    <property type="match status" value="1"/>
</dbReference>
<dbReference type="InterPro" id="IPR011335">
    <property type="entry name" value="Restrct_endonuc-II-like"/>
</dbReference>
<name>A0A2N9VWG7_9HYPH</name>
<keyword evidence="3" id="KW-0227">DNA damage</keyword>
<feature type="domain" description="UvrD-like helicase C-terminal" evidence="17">
    <location>
        <begin position="522"/>
        <end position="795"/>
    </location>
</feature>
<comment type="catalytic activity">
    <reaction evidence="11">
        <text>Couples ATP hydrolysis with the unwinding of duplex DNA by translocating in the 3'-5' direction.</text>
        <dbReference type="EC" id="5.6.2.4"/>
    </reaction>
</comment>
<evidence type="ECO:0000256" key="1">
    <source>
        <dbReference type="ARBA" id="ARBA00022722"/>
    </source>
</evidence>
<dbReference type="Pfam" id="PF13361">
    <property type="entry name" value="UvrD_C"/>
    <property type="match status" value="1"/>
</dbReference>
<keyword evidence="10" id="KW-0413">Isomerase</keyword>
<dbReference type="Gene3D" id="1.10.486.10">
    <property type="entry name" value="PCRA, domain 4"/>
    <property type="match status" value="1"/>
</dbReference>
<dbReference type="GO" id="GO:0004527">
    <property type="term" value="F:exonuclease activity"/>
    <property type="evidence" value="ECO:0007669"/>
    <property type="project" value="UniProtKB-KW"/>
</dbReference>
<dbReference type="InterPro" id="IPR027417">
    <property type="entry name" value="P-loop_NTPase"/>
</dbReference>
<dbReference type="PANTHER" id="PTHR11070:SF2">
    <property type="entry name" value="ATP-DEPENDENT DNA HELICASE SRS2"/>
    <property type="match status" value="1"/>
</dbReference>
<evidence type="ECO:0000259" key="17">
    <source>
        <dbReference type="PROSITE" id="PS51217"/>
    </source>
</evidence>
<comment type="caution">
    <text evidence="18">The sequence shown here is derived from an EMBL/GenBank/DDBJ whole genome shotgun (WGS) entry which is preliminary data.</text>
</comment>
<dbReference type="SUPFAM" id="SSF52980">
    <property type="entry name" value="Restriction endonuclease-like"/>
    <property type="match status" value="1"/>
</dbReference>
<dbReference type="InterPro" id="IPR011604">
    <property type="entry name" value="PDDEXK-like_dom_sf"/>
</dbReference>
<proteinExistence type="predicted"/>
<keyword evidence="2 15" id="KW-0547">Nucleotide-binding</keyword>
<dbReference type="InterPro" id="IPR014016">
    <property type="entry name" value="UvrD-like_ATP-bd"/>
</dbReference>
<dbReference type="RefSeq" id="WP_100000808.1">
    <property type="nucleotide sequence ID" value="NZ_CP017940.1"/>
</dbReference>
<dbReference type="GO" id="GO:0003677">
    <property type="term" value="F:DNA binding"/>
    <property type="evidence" value="ECO:0007669"/>
    <property type="project" value="UniProtKB-KW"/>
</dbReference>
<comment type="catalytic activity">
    <reaction evidence="14">
        <text>ATP + H2O = ADP + phosphate + H(+)</text>
        <dbReference type="Rhea" id="RHEA:13065"/>
        <dbReference type="ChEBI" id="CHEBI:15377"/>
        <dbReference type="ChEBI" id="CHEBI:15378"/>
        <dbReference type="ChEBI" id="CHEBI:30616"/>
        <dbReference type="ChEBI" id="CHEBI:43474"/>
        <dbReference type="ChEBI" id="CHEBI:456216"/>
        <dbReference type="EC" id="5.6.2.4"/>
    </reaction>
</comment>
<dbReference type="PANTHER" id="PTHR11070">
    <property type="entry name" value="UVRD / RECB / PCRA DNA HELICASE FAMILY MEMBER"/>
    <property type="match status" value="1"/>
</dbReference>